<dbReference type="GO" id="GO:0023052">
    <property type="term" value="P:signaling"/>
    <property type="evidence" value="ECO:0007669"/>
    <property type="project" value="InterPro"/>
</dbReference>
<feature type="region of interest" description="Disordered" evidence="2">
    <location>
        <begin position="1"/>
        <end position="31"/>
    </location>
</feature>
<dbReference type="AlphaFoldDB" id="A0A8C6WAR0"/>
<dbReference type="Ensembl" id="ENSNGAT00000025639.1">
    <property type="protein sequence ID" value="ENSNGAP00000019974.1"/>
    <property type="gene ID" value="ENSNGAG00000019620.1"/>
</dbReference>
<dbReference type="GO" id="GO:0007346">
    <property type="term" value="P:regulation of mitotic cell cycle"/>
    <property type="evidence" value="ECO:0007669"/>
    <property type="project" value="TreeGrafter"/>
</dbReference>
<comment type="similarity">
    <text evidence="1">Belongs to the SAPAP family.</text>
</comment>
<dbReference type="GO" id="GO:0005737">
    <property type="term" value="C:cytoplasm"/>
    <property type="evidence" value="ECO:0007669"/>
    <property type="project" value="TreeGrafter"/>
</dbReference>
<dbReference type="Proteomes" id="UP000694381">
    <property type="component" value="Unassembled WGS sequence"/>
</dbReference>
<dbReference type="GO" id="GO:0008017">
    <property type="term" value="F:microtubule binding"/>
    <property type="evidence" value="ECO:0007669"/>
    <property type="project" value="TreeGrafter"/>
</dbReference>
<dbReference type="GO" id="GO:0007059">
    <property type="term" value="P:chromosome segregation"/>
    <property type="evidence" value="ECO:0007669"/>
    <property type="project" value="TreeGrafter"/>
</dbReference>
<feature type="region of interest" description="Disordered" evidence="2">
    <location>
        <begin position="65"/>
        <end position="84"/>
    </location>
</feature>
<dbReference type="GO" id="GO:0051382">
    <property type="term" value="P:kinetochore assembly"/>
    <property type="evidence" value="ECO:0007669"/>
    <property type="project" value="TreeGrafter"/>
</dbReference>
<evidence type="ECO:0000313" key="4">
    <source>
        <dbReference type="Proteomes" id="UP000694381"/>
    </source>
</evidence>
<dbReference type="PANTHER" id="PTHR12353">
    <property type="entry name" value="DISKS LARGE-ASSOCIATED PROTEIN DAP SAP90/PSD-95-ASSOCIATED PROTEIN"/>
    <property type="match status" value="1"/>
</dbReference>
<dbReference type="GO" id="GO:0005634">
    <property type="term" value="C:nucleus"/>
    <property type="evidence" value="ECO:0007669"/>
    <property type="project" value="TreeGrafter"/>
</dbReference>
<dbReference type="GeneTree" id="ENSGT01010000222666"/>
<protein>
    <submittedName>
        <fullName evidence="3">Uncharacterized protein</fullName>
    </submittedName>
</protein>
<dbReference type="InterPro" id="IPR005026">
    <property type="entry name" value="SAPAP"/>
</dbReference>
<dbReference type="GO" id="GO:0031616">
    <property type="term" value="C:spindle pole centrosome"/>
    <property type="evidence" value="ECO:0007669"/>
    <property type="project" value="TreeGrafter"/>
</dbReference>
<keyword evidence="4" id="KW-1185">Reference proteome</keyword>
<evidence type="ECO:0000313" key="3">
    <source>
        <dbReference type="Ensembl" id="ENSNGAP00000019974.1"/>
    </source>
</evidence>
<accession>A0A8C6WAR0</accession>
<reference evidence="3" key="2">
    <citation type="submission" date="2025-09" db="UniProtKB">
        <authorList>
            <consortium name="Ensembl"/>
        </authorList>
    </citation>
    <scope>IDENTIFICATION</scope>
</reference>
<dbReference type="PANTHER" id="PTHR12353:SF1">
    <property type="entry name" value="DISKS LARGE-ASSOCIATED PROTEIN 5"/>
    <property type="match status" value="1"/>
</dbReference>
<proteinExistence type="inferred from homology"/>
<dbReference type="GO" id="GO:0051642">
    <property type="term" value="P:centrosome localization"/>
    <property type="evidence" value="ECO:0007669"/>
    <property type="project" value="TreeGrafter"/>
</dbReference>
<name>A0A8C6WAR0_NANGA</name>
<evidence type="ECO:0000256" key="1">
    <source>
        <dbReference type="ARBA" id="ARBA00008839"/>
    </source>
</evidence>
<reference evidence="3" key="1">
    <citation type="submission" date="2025-08" db="UniProtKB">
        <authorList>
            <consortium name="Ensembl"/>
        </authorList>
    </citation>
    <scope>IDENTIFICATION</scope>
</reference>
<dbReference type="GO" id="GO:0007052">
    <property type="term" value="P:mitotic spindle organization"/>
    <property type="evidence" value="ECO:0007669"/>
    <property type="project" value="TreeGrafter"/>
</dbReference>
<evidence type="ECO:0000256" key="2">
    <source>
        <dbReference type="SAM" id="MobiDB-lite"/>
    </source>
</evidence>
<dbReference type="OMA" id="KENRQRT"/>
<sequence>MSLSRFTSGHRKDSSTEMIRTKIAHRKSLSQKENRYKEYERNRHFGLKDVNVPLDGRALLNIHETSQDLGPETANTKPRSVKTVLSDQRKQMLQKYKEEKQLQKLKEQREKAKREVFKVGLYRPEVPGFLYQKTLKTEPKKVNL</sequence>
<organism evidence="3 4">
    <name type="scientific">Nannospalax galili</name>
    <name type="common">Northern Israeli blind subterranean mole rat</name>
    <name type="synonym">Spalax galili</name>
    <dbReference type="NCBI Taxonomy" id="1026970"/>
    <lineage>
        <taxon>Eukaryota</taxon>
        <taxon>Metazoa</taxon>
        <taxon>Chordata</taxon>
        <taxon>Craniata</taxon>
        <taxon>Vertebrata</taxon>
        <taxon>Euteleostomi</taxon>
        <taxon>Mammalia</taxon>
        <taxon>Eutheria</taxon>
        <taxon>Euarchontoglires</taxon>
        <taxon>Glires</taxon>
        <taxon>Rodentia</taxon>
        <taxon>Myomorpha</taxon>
        <taxon>Muroidea</taxon>
        <taxon>Spalacidae</taxon>
        <taxon>Spalacinae</taxon>
        <taxon>Nannospalax</taxon>
    </lineage>
</organism>